<dbReference type="AlphaFoldDB" id="A0AAW1U9J2"/>
<dbReference type="Proteomes" id="UP001431783">
    <property type="component" value="Unassembled WGS sequence"/>
</dbReference>
<evidence type="ECO:0000313" key="3">
    <source>
        <dbReference type="Proteomes" id="UP001431783"/>
    </source>
</evidence>
<name>A0AAW1U9J2_9CUCU</name>
<protein>
    <submittedName>
        <fullName evidence="2">Uncharacterized protein</fullName>
    </submittedName>
</protein>
<proteinExistence type="predicted"/>
<dbReference type="EMBL" id="JARQZJ010000061">
    <property type="protein sequence ID" value="KAK9879323.1"/>
    <property type="molecule type" value="Genomic_DNA"/>
</dbReference>
<sequence>MKTFDCPHLATNICDSLKLACTLLIDLILKENLVRATLVDKVDWMREVNSFKNLLETQWIEDLSLSDDIDLSENIYKKPSLTQIPIPSKQEFSKPIKVQIPYSLLHLAVHLKHFHEEVLKIAFQCQQELFTDDKNNDAYRLLVQSSLALLYTSNMRNVEDIQYITIKHYLNDEGVTDFENYISNVERLLSTKHKRILISKEEDEKVLILIPYIIECFISVLLTHRGKYMDEDNKYIFAVPGSDTKWGESEVALRNLCQIIKLEEESIGSNRFRKYTAIIMGILNLSQVELQQLDHYMRCVLESEYNFFELPLDACQLAKFARLLGMMEEGSILSKYKRKCLAEIDIDPNNEFPSLDVEGQMEDITINHVEYVDVEDKCTDKNYQQCLDNVNETVESSIPDEKHSPTRNDYENNQSLQNNKTDSSTVLETLCDKPARDELQKTSSDTGNKRGWKNEEIALIEKEYSYFIEYGVYPSGKQMNTFLMENKMTKTVPILRSKIQHLIRMRNK</sequence>
<gene>
    <name evidence="2" type="ORF">WA026_004176</name>
</gene>
<evidence type="ECO:0000256" key="1">
    <source>
        <dbReference type="SAM" id="MobiDB-lite"/>
    </source>
</evidence>
<dbReference type="PANTHER" id="PTHR33480">
    <property type="entry name" value="SET DOMAIN-CONTAINING PROTEIN-RELATED"/>
    <property type="match status" value="1"/>
</dbReference>
<feature type="compositionally biased region" description="Polar residues" evidence="1">
    <location>
        <begin position="411"/>
        <end position="425"/>
    </location>
</feature>
<reference evidence="2 3" key="1">
    <citation type="submission" date="2023-03" db="EMBL/GenBank/DDBJ databases">
        <title>Genome insight into feeding habits of ladybird beetles.</title>
        <authorList>
            <person name="Li H.-S."/>
            <person name="Huang Y.-H."/>
            <person name="Pang H."/>
        </authorList>
    </citation>
    <scope>NUCLEOTIDE SEQUENCE [LARGE SCALE GENOMIC DNA]</scope>
    <source>
        <strain evidence="2">SYSU_2023b</strain>
        <tissue evidence="2">Whole body</tissue>
    </source>
</reference>
<accession>A0AAW1U9J2</accession>
<evidence type="ECO:0000313" key="2">
    <source>
        <dbReference type="EMBL" id="KAK9879323.1"/>
    </source>
</evidence>
<comment type="caution">
    <text evidence="2">The sequence shown here is derived from an EMBL/GenBank/DDBJ whole genome shotgun (WGS) entry which is preliminary data.</text>
</comment>
<organism evidence="2 3">
    <name type="scientific">Henosepilachna vigintioctopunctata</name>
    <dbReference type="NCBI Taxonomy" id="420089"/>
    <lineage>
        <taxon>Eukaryota</taxon>
        <taxon>Metazoa</taxon>
        <taxon>Ecdysozoa</taxon>
        <taxon>Arthropoda</taxon>
        <taxon>Hexapoda</taxon>
        <taxon>Insecta</taxon>
        <taxon>Pterygota</taxon>
        <taxon>Neoptera</taxon>
        <taxon>Endopterygota</taxon>
        <taxon>Coleoptera</taxon>
        <taxon>Polyphaga</taxon>
        <taxon>Cucujiformia</taxon>
        <taxon>Coccinelloidea</taxon>
        <taxon>Coccinellidae</taxon>
        <taxon>Epilachninae</taxon>
        <taxon>Epilachnini</taxon>
        <taxon>Henosepilachna</taxon>
    </lineage>
</organism>
<keyword evidence="3" id="KW-1185">Reference proteome</keyword>
<feature type="region of interest" description="Disordered" evidence="1">
    <location>
        <begin position="394"/>
        <end position="425"/>
    </location>
</feature>
<feature type="compositionally biased region" description="Basic and acidic residues" evidence="1">
    <location>
        <begin position="399"/>
        <end position="410"/>
    </location>
</feature>